<dbReference type="Gene3D" id="2.40.70.10">
    <property type="entry name" value="Acid Proteases"/>
    <property type="match status" value="1"/>
</dbReference>
<evidence type="ECO:0000256" key="1">
    <source>
        <dbReference type="PROSITE-ProRule" id="PRU00047"/>
    </source>
</evidence>
<accession>A0AA38U9L4</accession>
<evidence type="ECO:0000313" key="5">
    <source>
        <dbReference type="Proteomes" id="UP001172457"/>
    </source>
</evidence>
<dbReference type="GO" id="GO:0003676">
    <property type="term" value="F:nucleic acid binding"/>
    <property type="evidence" value="ECO:0007669"/>
    <property type="project" value="InterPro"/>
</dbReference>
<reference evidence="4" key="1">
    <citation type="submission" date="2023-03" db="EMBL/GenBank/DDBJ databases">
        <title>Chromosome-scale reference genome and RAD-based genetic map of yellow starthistle (Centaurea solstitialis) reveal putative structural variation and QTLs associated with invader traits.</title>
        <authorList>
            <person name="Reatini B."/>
            <person name="Cang F.A."/>
            <person name="Jiang Q."/>
            <person name="Mckibben M.T.W."/>
            <person name="Barker M.S."/>
            <person name="Rieseberg L.H."/>
            <person name="Dlugosch K.M."/>
        </authorList>
    </citation>
    <scope>NUCLEOTIDE SEQUENCE</scope>
    <source>
        <strain evidence="4">CAN-66</strain>
        <tissue evidence="4">Leaf</tissue>
    </source>
</reference>
<dbReference type="Gene3D" id="3.10.10.10">
    <property type="entry name" value="HIV Type 1 Reverse Transcriptase, subunit A, domain 1"/>
    <property type="match status" value="1"/>
</dbReference>
<dbReference type="SUPFAM" id="SSF50630">
    <property type="entry name" value="Acid proteases"/>
    <property type="match status" value="1"/>
</dbReference>
<dbReference type="SUPFAM" id="SSF57756">
    <property type="entry name" value="Retrovirus zinc finger-like domains"/>
    <property type="match status" value="1"/>
</dbReference>
<dbReference type="CDD" id="cd00303">
    <property type="entry name" value="retropepsin_like"/>
    <property type="match status" value="1"/>
</dbReference>
<evidence type="ECO:0000313" key="4">
    <source>
        <dbReference type="EMBL" id="KAJ9565722.1"/>
    </source>
</evidence>
<keyword evidence="1" id="KW-0863">Zinc-finger</keyword>
<proteinExistence type="predicted"/>
<dbReference type="InterPro" id="IPR043502">
    <property type="entry name" value="DNA/RNA_pol_sf"/>
</dbReference>
<keyword evidence="1" id="KW-0862">Zinc</keyword>
<organism evidence="4 5">
    <name type="scientific">Centaurea solstitialis</name>
    <name type="common">yellow star-thistle</name>
    <dbReference type="NCBI Taxonomy" id="347529"/>
    <lineage>
        <taxon>Eukaryota</taxon>
        <taxon>Viridiplantae</taxon>
        <taxon>Streptophyta</taxon>
        <taxon>Embryophyta</taxon>
        <taxon>Tracheophyta</taxon>
        <taxon>Spermatophyta</taxon>
        <taxon>Magnoliopsida</taxon>
        <taxon>eudicotyledons</taxon>
        <taxon>Gunneridae</taxon>
        <taxon>Pentapetalae</taxon>
        <taxon>asterids</taxon>
        <taxon>campanulids</taxon>
        <taxon>Asterales</taxon>
        <taxon>Asteraceae</taxon>
        <taxon>Carduoideae</taxon>
        <taxon>Cardueae</taxon>
        <taxon>Centaureinae</taxon>
        <taxon>Centaurea</taxon>
    </lineage>
</organism>
<dbReference type="Pfam" id="PF00098">
    <property type="entry name" value="zf-CCHC"/>
    <property type="match status" value="1"/>
</dbReference>
<protein>
    <recommendedName>
        <fullName evidence="3">CCHC-type domain-containing protein</fullName>
    </recommendedName>
</protein>
<keyword evidence="5" id="KW-1185">Reference proteome</keyword>
<keyword evidence="1" id="KW-0479">Metal-binding</keyword>
<evidence type="ECO:0000259" key="3">
    <source>
        <dbReference type="PROSITE" id="PS50158"/>
    </source>
</evidence>
<dbReference type="PANTHER" id="PTHR35046:SF18">
    <property type="entry name" value="RNA-DIRECTED DNA POLYMERASE"/>
    <property type="match status" value="1"/>
</dbReference>
<name>A0AA38U9L4_9ASTR</name>
<feature type="compositionally biased region" description="Low complexity" evidence="2">
    <location>
        <begin position="132"/>
        <end position="149"/>
    </location>
</feature>
<dbReference type="InterPro" id="IPR036875">
    <property type="entry name" value="Znf_CCHC_sf"/>
</dbReference>
<dbReference type="Pfam" id="PF13650">
    <property type="entry name" value="Asp_protease_2"/>
    <property type="match status" value="1"/>
</dbReference>
<feature type="region of interest" description="Disordered" evidence="2">
    <location>
        <begin position="122"/>
        <end position="171"/>
    </location>
</feature>
<dbReference type="PROSITE" id="PS50158">
    <property type="entry name" value="ZF_CCHC"/>
    <property type="match status" value="1"/>
</dbReference>
<dbReference type="GO" id="GO:0008270">
    <property type="term" value="F:zinc ion binding"/>
    <property type="evidence" value="ECO:0007669"/>
    <property type="project" value="UniProtKB-KW"/>
</dbReference>
<dbReference type="SMART" id="SM00343">
    <property type="entry name" value="ZnF_C2HC"/>
    <property type="match status" value="1"/>
</dbReference>
<feature type="domain" description="CCHC-type" evidence="3">
    <location>
        <begin position="174"/>
        <end position="190"/>
    </location>
</feature>
<dbReference type="Proteomes" id="UP001172457">
    <property type="component" value="Chromosome 1"/>
</dbReference>
<feature type="region of interest" description="Disordered" evidence="2">
    <location>
        <begin position="38"/>
        <end position="59"/>
    </location>
</feature>
<comment type="caution">
    <text evidence="4">The sequence shown here is derived from an EMBL/GenBank/DDBJ whole genome shotgun (WGS) entry which is preliminary data.</text>
</comment>
<dbReference type="AlphaFoldDB" id="A0AA38U9L4"/>
<dbReference type="InterPro" id="IPR021109">
    <property type="entry name" value="Peptidase_aspartic_dom_sf"/>
</dbReference>
<dbReference type="SUPFAM" id="SSF56672">
    <property type="entry name" value="DNA/RNA polymerases"/>
    <property type="match status" value="1"/>
</dbReference>
<feature type="compositionally biased region" description="Acidic residues" evidence="2">
    <location>
        <begin position="46"/>
        <end position="59"/>
    </location>
</feature>
<dbReference type="PANTHER" id="PTHR35046">
    <property type="entry name" value="ZINC KNUCKLE (CCHC-TYPE) FAMILY PROTEIN"/>
    <property type="match status" value="1"/>
</dbReference>
<gene>
    <name evidence="4" type="ORF">OSB04_001688</name>
</gene>
<dbReference type="InterPro" id="IPR001878">
    <property type="entry name" value="Znf_CCHC"/>
</dbReference>
<sequence>MPPRRRTHEADQNDLAQREEIGRLRQQVDELVQQIATLTHRPPSDSDPEETPDDNPFADDFLDWIHTVDEILDFKQVPDNRRVPLVTMRLRGRAQAWWQQSKAGRDVLNMFDPVTVSKAHQRALQAEKQLSRRSTAASSAPSLAPARQSGPRTPPTTLATPGQPVHPHATSGPRCFNCGETGHRQVDCRKTNPNQRGLIVTDSVDEATDDVDSLPLYDEVETYGAEYVDGDVGPLLMLRRTFLSPKVHNDDWRRTAIFSSTCTIQGKVCRFIIDAGSCENVISESAVAKLGLPMEKHPKPYKLAWLSKGTDITISRQVLVTFSIGSMYTDEIYCDVAPMDACHLLLGRPWQFDRETIHNGQDNTYSFVFKGKKIVLLSSLVYLLFVTPTSSSVALDTPAVIQPLLQEFADVFPTELPHHLPPLRDIQHHIDLVLGATLPNRPHYRMSPKEHEELRRQVEELLAKGHLRESLSPCAVPALLTPKKDGTWRMCVDSRAINKITVRYRFPIPRSVEVRFWFIKGMQSEGWYIFEKAT</sequence>
<evidence type="ECO:0000256" key="2">
    <source>
        <dbReference type="SAM" id="MobiDB-lite"/>
    </source>
</evidence>
<dbReference type="EMBL" id="JARYMX010000001">
    <property type="protein sequence ID" value="KAJ9565722.1"/>
    <property type="molecule type" value="Genomic_DNA"/>
</dbReference>